<evidence type="ECO:0008006" key="18">
    <source>
        <dbReference type="Google" id="ProtNLM"/>
    </source>
</evidence>
<evidence type="ECO:0000313" key="17">
    <source>
        <dbReference type="Proteomes" id="UP000053750"/>
    </source>
</evidence>
<evidence type="ECO:0000259" key="14">
    <source>
        <dbReference type="PROSITE" id="PS50177"/>
    </source>
</evidence>
<feature type="coiled-coil region" evidence="12">
    <location>
        <begin position="366"/>
        <end position="398"/>
    </location>
</feature>
<evidence type="ECO:0000256" key="1">
    <source>
        <dbReference type="ARBA" id="ARBA00004651"/>
    </source>
</evidence>
<evidence type="ECO:0000256" key="8">
    <source>
        <dbReference type="ARBA" id="ARBA00022840"/>
    </source>
</evidence>
<keyword evidence="3" id="KW-0597">Phosphoprotein</keyword>
<dbReference type="GO" id="GO:0005886">
    <property type="term" value="C:plasma membrane"/>
    <property type="evidence" value="ECO:0007669"/>
    <property type="project" value="UniProtKB-SubCell"/>
</dbReference>
<dbReference type="PANTHER" id="PTHR34220:SF11">
    <property type="entry name" value="SENSOR PROTEIN KINASE HPTS"/>
    <property type="match status" value="1"/>
</dbReference>
<keyword evidence="5 13" id="KW-0812">Transmembrane</keyword>
<dbReference type="InterPro" id="IPR010559">
    <property type="entry name" value="Sig_transdc_His_kin_internal"/>
</dbReference>
<dbReference type="Pfam" id="PF00672">
    <property type="entry name" value="HAMP"/>
    <property type="match status" value="1"/>
</dbReference>
<dbReference type="GO" id="GO:0000155">
    <property type="term" value="F:phosphorelay sensor kinase activity"/>
    <property type="evidence" value="ECO:0007669"/>
    <property type="project" value="InterPro"/>
</dbReference>
<keyword evidence="2" id="KW-1003">Cell membrane</keyword>
<dbReference type="Pfam" id="PF06580">
    <property type="entry name" value="His_kinase"/>
    <property type="match status" value="1"/>
</dbReference>
<name>A0A9W5S157_9BACL</name>
<feature type="domain" description="NTF2" evidence="14">
    <location>
        <begin position="131"/>
        <end position="272"/>
    </location>
</feature>
<comment type="subcellular location">
    <subcellularLocation>
        <location evidence="1">Cell membrane</location>
        <topology evidence="1">Multi-pass membrane protein</topology>
    </subcellularLocation>
</comment>
<dbReference type="RefSeq" id="WP_036586045.1">
    <property type="nucleotide sequence ID" value="NZ_KK082115.1"/>
</dbReference>
<evidence type="ECO:0000256" key="2">
    <source>
        <dbReference type="ARBA" id="ARBA00022475"/>
    </source>
</evidence>
<dbReference type="Gene3D" id="3.30.565.10">
    <property type="entry name" value="Histidine kinase-like ATPase, C-terminal domain"/>
    <property type="match status" value="1"/>
</dbReference>
<dbReference type="InterPro" id="IPR050640">
    <property type="entry name" value="Bact_2-comp_sensor_kinase"/>
</dbReference>
<keyword evidence="12" id="KW-0175">Coiled coil</keyword>
<dbReference type="SMART" id="SM00304">
    <property type="entry name" value="HAMP"/>
    <property type="match status" value="1"/>
</dbReference>
<accession>A0A9W5S157</accession>
<dbReference type="PROSITE" id="PS50177">
    <property type="entry name" value="NTF2_DOMAIN"/>
    <property type="match status" value="1"/>
</dbReference>
<keyword evidence="11 13" id="KW-0472">Membrane</keyword>
<protein>
    <recommendedName>
        <fullName evidence="18">HAMP domain-containing protein</fullName>
    </recommendedName>
</protein>
<dbReference type="GO" id="GO:0005524">
    <property type="term" value="F:ATP binding"/>
    <property type="evidence" value="ECO:0007669"/>
    <property type="project" value="UniProtKB-KW"/>
</dbReference>
<evidence type="ECO:0000256" key="10">
    <source>
        <dbReference type="ARBA" id="ARBA00023012"/>
    </source>
</evidence>
<dbReference type="PROSITE" id="PS50885">
    <property type="entry name" value="HAMP"/>
    <property type="match status" value="1"/>
</dbReference>
<evidence type="ECO:0000256" key="13">
    <source>
        <dbReference type="SAM" id="Phobius"/>
    </source>
</evidence>
<dbReference type="InterPro" id="IPR003594">
    <property type="entry name" value="HATPase_dom"/>
</dbReference>
<evidence type="ECO:0000256" key="7">
    <source>
        <dbReference type="ARBA" id="ARBA00022777"/>
    </source>
</evidence>
<sequence>MKSLLLSLKRILVYLSLKHKLFVILVAISIVPTAIVSYSSQYFMFRSGTEYSSSISSQYVQSVSKDLTAYLQDVSDSFDSLFTNSAFQRFMETPPDDLVAQAGYTIDYQPIQRQSLQERNEILGVLYMDKLGKTYFDSYQKRFDFNYPLASDRLYGNMDRLNETTLSAPHPLNYALDTKETVFSFMRPVYNLRTGSIGAWFSIEISEDKIKSLLSGPEYEQEGHLLLYHDSNNAAVSNVNMEDLLLRDFRNALHLGPRNNREFMFTSDAVRYEVTYSDLPYGDWKLVWIAPLSSMTKGAAQSTSLTLLIAVASFSISLFVAYPMMNIVLRPLSKLKQGMARLGRGSYHPISEPSNNDEIGFLIHGYNQMLNELKRMEQEVVQSKLKEKERELLQLQAQINPHFLFNTLETIESYAGKNNGEAVGEMVQSVSRMMRYSVRNDGGRAPLKEELAYIRNFLTIHYYRNGTDVDAVFEVDPAALDIPIMKLSIQPFVENAIKYGWSPHMNPGAFTLTVMAHRQEDMLLIEVHDTGMSMPDDVMDKLNRLIDSRTEQVDPFFRNHTGILNVYRRFLLAYGERVRFQIRTEPERGTRIRIELPLV</sequence>
<evidence type="ECO:0000256" key="11">
    <source>
        <dbReference type="ARBA" id="ARBA00023136"/>
    </source>
</evidence>
<evidence type="ECO:0000259" key="15">
    <source>
        <dbReference type="PROSITE" id="PS50885"/>
    </source>
</evidence>
<keyword evidence="10" id="KW-0902">Two-component regulatory system</keyword>
<dbReference type="AlphaFoldDB" id="A0A9W5S157"/>
<organism evidence="16 17">
    <name type="scientific">Paenibacillus darwinianus</name>
    <dbReference type="NCBI Taxonomy" id="1380763"/>
    <lineage>
        <taxon>Bacteria</taxon>
        <taxon>Bacillati</taxon>
        <taxon>Bacillota</taxon>
        <taxon>Bacilli</taxon>
        <taxon>Bacillales</taxon>
        <taxon>Paenibacillaceae</taxon>
        <taxon>Paenibacillus</taxon>
    </lineage>
</organism>
<evidence type="ECO:0000256" key="4">
    <source>
        <dbReference type="ARBA" id="ARBA00022679"/>
    </source>
</evidence>
<evidence type="ECO:0000256" key="3">
    <source>
        <dbReference type="ARBA" id="ARBA00022553"/>
    </source>
</evidence>
<evidence type="ECO:0000256" key="9">
    <source>
        <dbReference type="ARBA" id="ARBA00022989"/>
    </source>
</evidence>
<keyword evidence="6" id="KW-0547">Nucleotide-binding</keyword>
<keyword evidence="4" id="KW-0808">Transferase</keyword>
<dbReference type="Gene3D" id="6.10.340.10">
    <property type="match status" value="1"/>
</dbReference>
<comment type="caution">
    <text evidence="16">The sequence shown here is derived from an EMBL/GenBank/DDBJ whole genome shotgun (WGS) entry which is preliminary data.</text>
</comment>
<dbReference type="SUPFAM" id="SSF158472">
    <property type="entry name" value="HAMP domain-like"/>
    <property type="match status" value="1"/>
</dbReference>
<dbReference type="InterPro" id="IPR036890">
    <property type="entry name" value="HATPase_C_sf"/>
</dbReference>
<keyword evidence="8" id="KW-0067">ATP-binding</keyword>
<evidence type="ECO:0000313" key="16">
    <source>
        <dbReference type="EMBL" id="EXX89491.1"/>
    </source>
</evidence>
<proteinExistence type="predicted"/>
<dbReference type="EMBL" id="JFHU01000094">
    <property type="protein sequence ID" value="EXX89491.1"/>
    <property type="molecule type" value="Genomic_DNA"/>
</dbReference>
<feature type="transmembrane region" description="Helical" evidence="13">
    <location>
        <begin position="21"/>
        <end position="45"/>
    </location>
</feature>
<feature type="domain" description="HAMP" evidence="15">
    <location>
        <begin position="326"/>
        <end position="378"/>
    </location>
</feature>
<evidence type="ECO:0000256" key="12">
    <source>
        <dbReference type="SAM" id="Coils"/>
    </source>
</evidence>
<dbReference type="OrthoDB" id="2495675at2"/>
<dbReference type="Proteomes" id="UP000053750">
    <property type="component" value="Unassembled WGS sequence"/>
</dbReference>
<dbReference type="Pfam" id="PF02518">
    <property type="entry name" value="HATPase_c"/>
    <property type="match status" value="1"/>
</dbReference>
<reference evidence="16 17" key="1">
    <citation type="submission" date="2014-02" db="EMBL/GenBank/DDBJ databases">
        <title>Genome sequence of Paenibacillus darwinianus reveals adaptive mechanisms for survival in Antarctic soils.</title>
        <authorList>
            <person name="Dsouza M."/>
            <person name="Taylor M.W."/>
            <person name="Turner S.J."/>
            <person name="Aislabie J."/>
        </authorList>
    </citation>
    <scope>NUCLEOTIDE SEQUENCE [LARGE SCALE GENOMIC DNA]</scope>
    <source>
        <strain evidence="16 17">CE1</strain>
    </source>
</reference>
<dbReference type="SUPFAM" id="SSF55874">
    <property type="entry name" value="ATPase domain of HSP90 chaperone/DNA topoisomerase II/histidine kinase"/>
    <property type="match status" value="1"/>
</dbReference>
<keyword evidence="7" id="KW-0418">Kinase</keyword>
<keyword evidence="9 13" id="KW-1133">Transmembrane helix</keyword>
<evidence type="ECO:0000256" key="5">
    <source>
        <dbReference type="ARBA" id="ARBA00022692"/>
    </source>
</evidence>
<dbReference type="InterPro" id="IPR003660">
    <property type="entry name" value="HAMP_dom"/>
</dbReference>
<keyword evidence="17" id="KW-1185">Reference proteome</keyword>
<dbReference type="PANTHER" id="PTHR34220">
    <property type="entry name" value="SENSOR HISTIDINE KINASE YPDA"/>
    <property type="match status" value="1"/>
</dbReference>
<dbReference type="CDD" id="cd06225">
    <property type="entry name" value="HAMP"/>
    <property type="match status" value="1"/>
</dbReference>
<gene>
    <name evidence="16" type="ORF">BG53_15650</name>
</gene>
<evidence type="ECO:0000256" key="6">
    <source>
        <dbReference type="ARBA" id="ARBA00022741"/>
    </source>
</evidence>
<dbReference type="InterPro" id="IPR018222">
    <property type="entry name" value="Nuclear_transport_factor_2_euk"/>
</dbReference>